<dbReference type="RefSeq" id="WP_228723514.1">
    <property type="nucleotide sequence ID" value="NZ_AP023189.1"/>
</dbReference>
<dbReference type="EMBL" id="AP023189">
    <property type="protein sequence ID" value="BCG27722.1"/>
    <property type="molecule type" value="Genomic_DNA"/>
</dbReference>
<protein>
    <recommendedName>
        <fullName evidence="5">Chitinase</fullName>
    </recommendedName>
</protein>
<accession>A0A6J4EDA1</accession>
<dbReference type="Gene3D" id="1.10.530.10">
    <property type="match status" value="1"/>
</dbReference>
<reference evidence="1 3" key="1">
    <citation type="submission" date="2020-05" db="EMBL/GenBank/DDBJ databases">
        <title>Characterization of novel class B3 metallo-beta-lactamase from novel Pseudomonas species.</title>
        <authorList>
            <person name="Yamada K."/>
            <person name="Aoki K."/>
            <person name="Ishii Y."/>
        </authorList>
    </citation>
    <scope>NUCLEOTIDE SEQUENCE [LARGE SCALE GENOMIC DNA]</scope>
    <source>
        <strain evidence="1 3">TUM18999</strain>
        <strain evidence="2 4">TUM20286</strain>
    </source>
</reference>
<dbReference type="InterPro" id="IPR052354">
    <property type="entry name" value="Cell_Wall_Dynamics_Protein"/>
</dbReference>
<dbReference type="EMBL" id="BQKM01000009">
    <property type="protein sequence ID" value="GJN54147.1"/>
    <property type="molecule type" value="Genomic_DNA"/>
</dbReference>
<name>A0A6J4EDA1_9PSED</name>
<dbReference type="Proteomes" id="UP001054892">
    <property type="component" value="Unassembled WGS sequence"/>
</dbReference>
<keyword evidence="4" id="KW-1185">Reference proteome</keyword>
<dbReference type="InterPro" id="IPR023346">
    <property type="entry name" value="Lysozyme-like_dom_sf"/>
</dbReference>
<sequence length="921" mass="103715">MDTRSLVQQIMDTTSTWLDEQLRSDGRQSEPQATCRPLLGHWMADPSSAHLASVQNWCHPFGSRANALQQLIQQAKAERGYYPLGRNGYWHLGVHFDVGTAGTMDQAYVRCLADGEVVAYRIDTQSPCTTYHLDGEPVERVFSRNFVLVRHRLQAPEISGVDDTPPSLTFFSLYMHLQDWEPYAESPELSRPGFWPLAARYQVNPNVRDTHAGSPGVVGLRVRNQATRGKVIGLLPHGTAVTINGQGDFREWIDSPGPVALQNPDGSLRGYVAFSNLRPNASGSYRVQLNQDNSTLNVRAEPNGNSEVLFKLPQGTEVTISGEGQFRKLERVNQYLHYASLMSEREPDALDRILVLDKPVPIRAGELIGHLGNYQDLEDVVPQQQLHLEVFSHEDVEAFMDVSRAWAKHLPASSRTWLTLPQGTSVVPHQEYFSVAGPPSVGVDTPTSAAELHLPKQQLDGLGAEKTLRIPARNGEDGCTWYRLDDLLHDVEGLLLKGWVRVEDNNAQWHSPWDWSGYAAILNGDSLESCQAYALKVQGILPSEKDRARAAQLADLSDRGPIRNRLFDLIGRGPNPGEVMSAEQLQQALRLPAQAQSVSRLAIYSESDWYWRPGKWDVLDDLYGHRSSAPHINWLAEKERIENLSWWQAVAPNLALPTDGQVWHLHPIGMMGSFSEFDFSFTLEVMRKLYPALGAERYKDLQDIAEELNSHLVFYKLDTHLRRAHFFAQILQETGLSLRVEEDLSYRVSALISKFSYFKSNPDEANLHGFVVLQGKIKADGMAMGIEDFKAIANGAYGGQENLGNTGVSSGDGWKYRGRGLKHLTGRYNYQKFTEWHQKNSALWPSDDLDFIASPDFLVRAKYAARSAAYFWLDKKLYERADKGSAPFVVDLITDIVNRDTDSRSRRKQNFNQLWVEEVLK</sequence>
<organism evidence="1 3">
    <name type="scientific">Pseudomonas tohonis</name>
    <dbReference type="NCBI Taxonomy" id="2725477"/>
    <lineage>
        <taxon>Bacteria</taxon>
        <taxon>Pseudomonadati</taxon>
        <taxon>Pseudomonadota</taxon>
        <taxon>Gammaproteobacteria</taxon>
        <taxon>Pseudomonadales</taxon>
        <taxon>Pseudomonadaceae</taxon>
        <taxon>Pseudomonas</taxon>
    </lineage>
</organism>
<gene>
    <name evidence="1" type="ORF">TUM18999_59130</name>
    <name evidence="2" type="ORF">TUM20286_38990</name>
</gene>
<evidence type="ECO:0000313" key="4">
    <source>
        <dbReference type="Proteomes" id="UP001054892"/>
    </source>
</evidence>
<evidence type="ECO:0000313" key="3">
    <source>
        <dbReference type="Proteomes" id="UP000509383"/>
    </source>
</evidence>
<evidence type="ECO:0000313" key="2">
    <source>
        <dbReference type="EMBL" id="GJN54147.1"/>
    </source>
</evidence>
<dbReference type="Proteomes" id="UP000509383">
    <property type="component" value="Chromosome"/>
</dbReference>
<dbReference type="Gene3D" id="2.30.30.40">
    <property type="entry name" value="SH3 Domains"/>
    <property type="match status" value="1"/>
</dbReference>
<evidence type="ECO:0000313" key="1">
    <source>
        <dbReference type="EMBL" id="BCG27722.1"/>
    </source>
</evidence>
<dbReference type="PANTHER" id="PTHR34408">
    <property type="entry name" value="FAMILY PROTEIN, PUTATIVE-RELATED"/>
    <property type="match status" value="1"/>
</dbReference>
<proteinExistence type="predicted"/>
<dbReference type="AlphaFoldDB" id="A0A6J4EDA1"/>
<evidence type="ECO:0008006" key="5">
    <source>
        <dbReference type="Google" id="ProtNLM"/>
    </source>
</evidence>
<dbReference type="PANTHER" id="PTHR34408:SF2">
    <property type="entry name" value="CELL WALL-BINDING PROTEIN YWSB"/>
    <property type="match status" value="1"/>
</dbReference>
<dbReference type="KEGG" id="ptw:TUM18999_59130"/>
<dbReference type="SUPFAM" id="SSF53955">
    <property type="entry name" value="Lysozyme-like"/>
    <property type="match status" value="1"/>
</dbReference>